<dbReference type="PATRIC" id="fig|1160705.3.peg.7173"/>
<organism evidence="6 7">
    <name type="scientific">Streptomyces viridochromogenes Tue57</name>
    <dbReference type="NCBI Taxonomy" id="1160705"/>
    <lineage>
        <taxon>Bacteria</taxon>
        <taxon>Bacillati</taxon>
        <taxon>Actinomycetota</taxon>
        <taxon>Actinomycetes</taxon>
        <taxon>Kitasatosporales</taxon>
        <taxon>Streptomycetaceae</taxon>
        <taxon>Streptomyces</taxon>
    </lineage>
</organism>
<evidence type="ECO:0000256" key="4">
    <source>
        <dbReference type="ARBA" id="ARBA00023163"/>
    </source>
</evidence>
<keyword evidence="4" id="KW-0804">Transcription</keyword>
<evidence type="ECO:0000256" key="1">
    <source>
        <dbReference type="ARBA" id="ARBA00010641"/>
    </source>
</evidence>
<dbReference type="SUPFAM" id="SSF88659">
    <property type="entry name" value="Sigma3 and sigma4 domains of RNA polymerase sigma factors"/>
    <property type="match status" value="1"/>
</dbReference>
<dbReference type="GO" id="GO:0006352">
    <property type="term" value="P:DNA-templated transcription initiation"/>
    <property type="evidence" value="ECO:0007669"/>
    <property type="project" value="InterPro"/>
</dbReference>
<accession>L8P8X0</accession>
<dbReference type="AlphaFoldDB" id="L8P8X0"/>
<sequence>MAMPVLPERLTPTERAVYLLREAFAYGHREIAEVLALTEAEGRQLYRRAVRGVGEPRARLEAARERQEEPVVE</sequence>
<evidence type="ECO:0000259" key="5">
    <source>
        <dbReference type="Pfam" id="PF08281"/>
    </source>
</evidence>
<dbReference type="InterPro" id="IPR052704">
    <property type="entry name" value="ECF_Sigma-70_Domain"/>
</dbReference>
<dbReference type="GO" id="GO:0016987">
    <property type="term" value="F:sigma factor activity"/>
    <property type="evidence" value="ECO:0007669"/>
    <property type="project" value="UniProtKB-KW"/>
</dbReference>
<evidence type="ECO:0000256" key="3">
    <source>
        <dbReference type="ARBA" id="ARBA00023082"/>
    </source>
</evidence>
<protein>
    <submittedName>
        <fullName evidence="6">Putative RNA polymerase ECF-subfamily sigma factor</fullName>
    </submittedName>
</protein>
<name>L8P8X0_STRVR</name>
<dbReference type="InterPro" id="IPR013249">
    <property type="entry name" value="RNA_pol_sigma70_r4_t2"/>
</dbReference>
<dbReference type="InterPro" id="IPR013324">
    <property type="entry name" value="RNA_pol_sigma_r3/r4-like"/>
</dbReference>
<dbReference type="RefSeq" id="WP_004002728.1">
    <property type="nucleotide sequence ID" value="NZ_AMLP01000226.1"/>
</dbReference>
<gene>
    <name evidence="6" type="ORF">STVIR_7263</name>
</gene>
<evidence type="ECO:0000313" key="7">
    <source>
        <dbReference type="Proteomes" id="UP000011205"/>
    </source>
</evidence>
<comment type="similarity">
    <text evidence="1">Belongs to the sigma-70 factor family. ECF subfamily.</text>
</comment>
<proteinExistence type="inferred from homology"/>
<dbReference type="InterPro" id="IPR036388">
    <property type="entry name" value="WH-like_DNA-bd_sf"/>
</dbReference>
<dbReference type="Pfam" id="PF08281">
    <property type="entry name" value="Sigma70_r4_2"/>
    <property type="match status" value="1"/>
</dbReference>
<comment type="caution">
    <text evidence="6">The sequence shown here is derived from an EMBL/GenBank/DDBJ whole genome shotgun (WGS) entry which is preliminary data.</text>
</comment>
<evidence type="ECO:0000256" key="2">
    <source>
        <dbReference type="ARBA" id="ARBA00023015"/>
    </source>
</evidence>
<dbReference type="PANTHER" id="PTHR30173:SF36">
    <property type="entry name" value="ECF RNA POLYMERASE SIGMA FACTOR SIGJ"/>
    <property type="match status" value="1"/>
</dbReference>
<keyword evidence="3" id="KW-0731">Sigma factor</keyword>
<feature type="domain" description="RNA polymerase sigma factor 70 region 4 type 2" evidence="5">
    <location>
        <begin position="8"/>
        <end position="50"/>
    </location>
</feature>
<dbReference type="Gene3D" id="1.10.10.10">
    <property type="entry name" value="Winged helix-like DNA-binding domain superfamily/Winged helix DNA-binding domain"/>
    <property type="match status" value="1"/>
</dbReference>
<dbReference type="Proteomes" id="UP000011205">
    <property type="component" value="Unassembled WGS sequence"/>
</dbReference>
<dbReference type="GO" id="GO:0003677">
    <property type="term" value="F:DNA binding"/>
    <property type="evidence" value="ECO:0007669"/>
    <property type="project" value="InterPro"/>
</dbReference>
<keyword evidence="2" id="KW-0805">Transcription regulation</keyword>
<dbReference type="EMBL" id="AMLP01000226">
    <property type="protein sequence ID" value="ELS51752.1"/>
    <property type="molecule type" value="Genomic_DNA"/>
</dbReference>
<reference evidence="6 7" key="1">
    <citation type="journal article" date="2013" name="Genome Announc.">
        <title>Draft Genome Sequence of Streptomyces viridochromogenes Strain Tu57, Producer of Avilamycin.</title>
        <authorList>
            <person name="Gruning B.A."/>
            <person name="Erxleben A."/>
            <person name="Hahnlein A."/>
            <person name="Gunther S."/>
        </authorList>
    </citation>
    <scope>NUCLEOTIDE SEQUENCE [LARGE SCALE GENOMIC DNA]</scope>
    <source>
        <strain evidence="6 7">Tue57</strain>
    </source>
</reference>
<dbReference type="PANTHER" id="PTHR30173">
    <property type="entry name" value="SIGMA 19 FACTOR"/>
    <property type="match status" value="1"/>
</dbReference>
<evidence type="ECO:0000313" key="6">
    <source>
        <dbReference type="EMBL" id="ELS51752.1"/>
    </source>
</evidence>